<dbReference type="InterPro" id="IPR013766">
    <property type="entry name" value="Thioredoxin_domain"/>
</dbReference>
<dbReference type="Gene3D" id="3.40.30.10">
    <property type="entry name" value="Glutaredoxin"/>
    <property type="match status" value="1"/>
</dbReference>
<dbReference type="InterPro" id="IPR036249">
    <property type="entry name" value="Thioredoxin-like_sf"/>
</dbReference>
<gene>
    <name evidence="2" type="ORF">THIARS_40057</name>
</gene>
<dbReference type="InterPro" id="IPR012336">
    <property type="entry name" value="Thioredoxin-like_fold"/>
</dbReference>
<name>A0A238CZL0_THIDL</name>
<sequence length="184" mass="19620">MLRLPSLFSSFHAAKGLRLRAVLQGAWVAAGLALGLGLAGLAQAETYLPPARDLQSTAAQAAARHQPVVVMFSLPGCTYCERLRKSTYQWLVKDGYVVRQVEMDSSDRLLGFDGKPSTGKALARHYGVKLAPTVLFLGPGGREVAERLEGAGQPDFYGAFVDRALKQAELALGARPPVGTAPQS</sequence>
<accession>A0A238CZL0</accession>
<evidence type="ECO:0000313" key="2">
    <source>
        <dbReference type="EMBL" id="SBP86436.1"/>
    </source>
</evidence>
<feature type="domain" description="Thioredoxin" evidence="1">
    <location>
        <begin position="37"/>
        <end position="166"/>
    </location>
</feature>
<dbReference type="SUPFAM" id="SSF52833">
    <property type="entry name" value="Thioredoxin-like"/>
    <property type="match status" value="1"/>
</dbReference>
<evidence type="ECO:0000313" key="3">
    <source>
        <dbReference type="Proteomes" id="UP000214566"/>
    </source>
</evidence>
<organism evidence="2 3">
    <name type="scientific">Thiomonas delicata</name>
    <name type="common">Thiomonas cuprina</name>
    <dbReference type="NCBI Taxonomy" id="364030"/>
    <lineage>
        <taxon>Bacteria</taxon>
        <taxon>Pseudomonadati</taxon>
        <taxon>Pseudomonadota</taxon>
        <taxon>Betaproteobacteria</taxon>
        <taxon>Burkholderiales</taxon>
        <taxon>Thiomonas</taxon>
    </lineage>
</organism>
<proteinExistence type="predicted"/>
<protein>
    <recommendedName>
        <fullName evidence="1">Thioredoxin domain-containing protein</fullName>
    </recommendedName>
</protein>
<dbReference type="EMBL" id="FLMQ01000034">
    <property type="protein sequence ID" value="SBP86436.1"/>
    <property type="molecule type" value="Genomic_DNA"/>
</dbReference>
<dbReference type="PROSITE" id="PS51352">
    <property type="entry name" value="THIOREDOXIN_2"/>
    <property type="match status" value="1"/>
</dbReference>
<reference evidence="2 3" key="1">
    <citation type="submission" date="2016-06" db="EMBL/GenBank/DDBJ databases">
        <authorList>
            <person name="Kjaerup R.B."/>
            <person name="Dalgaard T.S."/>
            <person name="Juul-Madsen H.R."/>
        </authorList>
    </citation>
    <scope>NUCLEOTIDE SEQUENCE [LARGE SCALE GENOMIC DNA]</scope>
    <source>
        <strain evidence="2 3">DSM 16361</strain>
    </source>
</reference>
<dbReference type="RefSeq" id="WP_186436523.1">
    <property type="nucleotide sequence ID" value="NZ_LT592170.1"/>
</dbReference>
<dbReference type="Proteomes" id="UP000214566">
    <property type="component" value="Unassembled WGS sequence"/>
</dbReference>
<dbReference type="Pfam" id="PF13098">
    <property type="entry name" value="Thioredoxin_2"/>
    <property type="match status" value="1"/>
</dbReference>
<dbReference type="AlphaFoldDB" id="A0A238CZL0"/>
<evidence type="ECO:0000259" key="1">
    <source>
        <dbReference type="PROSITE" id="PS51352"/>
    </source>
</evidence>
<keyword evidence="3" id="KW-1185">Reference proteome</keyword>